<feature type="region of interest" description="Disordered" evidence="1">
    <location>
        <begin position="66"/>
        <end position="151"/>
    </location>
</feature>
<evidence type="ECO:0000256" key="2">
    <source>
        <dbReference type="SAM" id="Phobius"/>
    </source>
</evidence>
<evidence type="ECO:0000313" key="4">
    <source>
        <dbReference type="Proteomes" id="UP000219612"/>
    </source>
</evidence>
<evidence type="ECO:0000313" key="3">
    <source>
        <dbReference type="EMBL" id="SNY26156.1"/>
    </source>
</evidence>
<sequence>MILVAVRSDEGVLVAGKLFRSPVVLVVVGVAVTALIAGVVAFAGGSSGDHPSARPAITMSASPEIVEETPPAAETLAPPPGSVDTDPAQKEPVTIGDLPAITGEPAAPDAVASPGAPAATRTAAGRPAPATTTPVAPAPPPAAPATTTKTATTQPTAAAKAVTYSAVAGLGCTGAGAIYSAYGWFKNGNAGWWTLAQGSTREGGCNGKFDDMPMSGSAGADTTGQALVWGFHIGSAPQVCSLWIYVPTSPSKRDVIASPVRLVVMTSTKIDSTPYPGAAGERTVSQAAANHSRWVPIGNYRVTNTTIGVKLTNRGHAGAYPVTYPHIAGGAVRARCTAA</sequence>
<keyword evidence="4" id="KW-1185">Reference proteome</keyword>
<keyword evidence="2" id="KW-0812">Transmembrane</keyword>
<dbReference type="AlphaFoldDB" id="A0A285GUG4"/>
<reference evidence="3 4" key="1">
    <citation type="submission" date="2017-09" db="EMBL/GenBank/DDBJ databases">
        <authorList>
            <person name="Ehlers B."/>
            <person name="Leendertz F.H."/>
        </authorList>
    </citation>
    <scope>NUCLEOTIDE SEQUENCE [LARGE SCALE GENOMIC DNA]</scope>
    <source>
        <strain evidence="3 4">CGMCC 4.6857</strain>
    </source>
</reference>
<keyword evidence="2" id="KW-0472">Membrane</keyword>
<proteinExistence type="predicted"/>
<organism evidence="3 4">
    <name type="scientific">Paractinoplanes atraurantiacus</name>
    <dbReference type="NCBI Taxonomy" id="1036182"/>
    <lineage>
        <taxon>Bacteria</taxon>
        <taxon>Bacillati</taxon>
        <taxon>Actinomycetota</taxon>
        <taxon>Actinomycetes</taxon>
        <taxon>Micromonosporales</taxon>
        <taxon>Micromonosporaceae</taxon>
        <taxon>Paractinoplanes</taxon>
    </lineage>
</organism>
<feature type="compositionally biased region" description="Low complexity" evidence="1">
    <location>
        <begin position="114"/>
        <end position="135"/>
    </location>
</feature>
<keyword evidence="2" id="KW-1133">Transmembrane helix</keyword>
<accession>A0A285GUG4</accession>
<feature type="transmembrane region" description="Helical" evidence="2">
    <location>
        <begin position="23"/>
        <end position="44"/>
    </location>
</feature>
<evidence type="ECO:0000256" key="1">
    <source>
        <dbReference type="SAM" id="MobiDB-lite"/>
    </source>
</evidence>
<dbReference type="Proteomes" id="UP000219612">
    <property type="component" value="Unassembled WGS sequence"/>
</dbReference>
<protein>
    <submittedName>
        <fullName evidence="3">Uncharacterized protein</fullName>
    </submittedName>
</protein>
<name>A0A285GUG4_9ACTN</name>
<dbReference type="EMBL" id="OBDY01000002">
    <property type="protein sequence ID" value="SNY26156.1"/>
    <property type="molecule type" value="Genomic_DNA"/>
</dbReference>
<gene>
    <name evidence="3" type="ORF">SAMN05421748_102470</name>
</gene>